<evidence type="ECO:0000256" key="4">
    <source>
        <dbReference type="ARBA" id="ARBA00022490"/>
    </source>
</evidence>
<dbReference type="InterPro" id="IPR000897">
    <property type="entry name" value="SRP54_GTPase_dom"/>
</dbReference>
<evidence type="ECO:0000256" key="7">
    <source>
        <dbReference type="ARBA" id="ARBA00023134"/>
    </source>
</evidence>
<dbReference type="InterPro" id="IPR013822">
    <property type="entry name" value="Signal_recog_particl_SRP54_hlx"/>
</dbReference>
<gene>
    <name evidence="12" type="ORF">CSUB_C0510</name>
    <name evidence="11" type="ORF">HGMM_F52E01C28</name>
</gene>
<dbReference type="SUPFAM" id="SSF47364">
    <property type="entry name" value="Domain of the SRP/SRP receptor G-proteins"/>
    <property type="match status" value="1"/>
</dbReference>
<dbReference type="PANTHER" id="PTHR43134">
    <property type="entry name" value="SIGNAL RECOGNITION PARTICLE RECEPTOR SUBUNIT ALPHA"/>
    <property type="match status" value="1"/>
</dbReference>
<keyword evidence="4" id="KW-0963">Cytoplasm</keyword>
<name>E6N5L4_CALS0</name>
<dbReference type="PANTHER" id="PTHR43134:SF1">
    <property type="entry name" value="SIGNAL RECOGNITION PARTICLE RECEPTOR SUBUNIT ALPHA"/>
    <property type="match status" value="1"/>
</dbReference>
<dbReference type="AlphaFoldDB" id="E6N5L4"/>
<reference evidence="11 13" key="2">
    <citation type="journal article" date="2011" name="Nucleic Acids Res.">
        <title>Insights into the evolution of Archaea and eukaryotic protein modifier systems revealed by the genome of a novel archaeal group.</title>
        <authorList>
            <person name="Nunoura T."/>
            <person name="Takaki Y."/>
            <person name="Kakuta J."/>
            <person name="Nishi S."/>
            <person name="Sugahara J."/>
            <person name="Kazama H."/>
            <person name="Chee G."/>
            <person name="Hattori M."/>
            <person name="Kanai A."/>
            <person name="Atomi H."/>
            <person name="Takai K."/>
            <person name="Takami H."/>
        </authorList>
    </citation>
    <scope>NUCLEOTIDE SEQUENCE [LARGE SCALE GENOMIC DNA]</scope>
</reference>
<dbReference type="NCBIfam" id="TIGR00064">
    <property type="entry name" value="ftsY"/>
    <property type="match status" value="1"/>
</dbReference>
<dbReference type="GO" id="GO:0003924">
    <property type="term" value="F:GTPase activity"/>
    <property type="evidence" value="ECO:0007669"/>
    <property type="project" value="TreeGrafter"/>
</dbReference>
<dbReference type="Gene3D" id="3.40.50.300">
    <property type="entry name" value="P-loop containing nucleotide triphosphate hydrolases"/>
    <property type="match status" value="1"/>
</dbReference>
<keyword evidence="3" id="KW-1003">Cell membrane</keyword>
<dbReference type="SMART" id="SM00382">
    <property type="entry name" value="AAA"/>
    <property type="match status" value="1"/>
</dbReference>
<evidence type="ECO:0000256" key="1">
    <source>
        <dbReference type="ARBA" id="ARBA00004413"/>
    </source>
</evidence>
<organism evidence="11 13">
    <name type="scientific">Caldiarchaeum subterraneum</name>
    <dbReference type="NCBI Taxonomy" id="311458"/>
    <lineage>
        <taxon>Archaea</taxon>
        <taxon>Nitrososphaerota</taxon>
        <taxon>Candidatus Caldarchaeales</taxon>
        <taxon>Candidatus Caldarchaeaceae</taxon>
        <taxon>Candidatus Caldarchaeum</taxon>
    </lineage>
</organism>
<dbReference type="SMART" id="SM00962">
    <property type="entry name" value="SRP54"/>
    <property type="match status" value="1"/>
</dbReference>
<comment type="subcellular location">
    <subcellularLocation>
        <location evidence="1">Cell membrane</location>
        <topology evidence="1">Peripheral membrane protein</topology>
        <orientation evidence="1">Cytoplasmic side</orientation>
    </subcellularLocation>
</comment>
<dbReference type="InterPro" id="IPR004390">
    <property type="entry name" value="SR_rcpt_FtsY"/>
</dbReference>
<sequence>MLKTVAKIFSSFIETVKTAKPSPKEVENVLSDFYLQLVEADVAVETADAIVNSLRHTLLEMDVPRFGDREAVLKEALKKAIEPLIKVADVNLVLKRVDEARKQGRPAVILFVGPNGSGKTTTVVKLAHYLRKRGYSVILASADTFRAGAIEQLETLGQRAGFMVVSQSYGADPAAVAVDALNKASSMRVNVVLIDTAGRTELDRGLLEEMRKLKRVVKPDFVIYTGDALAGNAAVQQAKMFDEVVGIDYVILSKVDADAKGGSAISISHSTGKPLLFLGVGQELDDLVDKPAEKLLEALGFA</sequence>
<dbReference type="InterPro" id="IPR027417">
    <property type="entry name" value="P-loop_NTPase"/>
</dbReference>
<dbReference type="STRING" id="311458.CSUB_C0510"/>
<evidence type="ECO:0000256" key="6">
    <source>
        <dbReference type="ARBA" id="ARBA00022801"/>
    </source>
</evidence>
<dbReference type="SUPFAM" id="SSF52540">
    <property type="entry name" value="P-loop containing nucleoside triphosphate hydrolases"/>
    <property type="match status" value="1"/>
</dbReference>
<evidence type="ECO:0000313" key="12">
    <source>
        <dbReference type="EMBL" id="BAJ50371.1"/>
    </source>
</evidence>
<dbReference type="GO" id="GO:0005886">
    <property type="term" value="C:plasma membrane"/>
    <property type="evidence" value="ECO:0007669"/>
    <property type="project" value="UniProtKB-SubCell"/>
</dbReference>
<dbReference type="InterPro" id="IPR003593">
    <property type="entry name" value="AAA+_ATPase"/>
</dbReference>
<dbReference type="GO" id="GO:0005525">
    <property type="term" value="F:GTP binding"/>
    <property type="evidence" value="ECO:0007669"/>
    <property type="project" value="UniProtKB-KW"/>
</dbReference>
<dbReference type="GO" id="GO:0005047">
    <property type="term" value="F:signal recognition particle binding"/>
    <property type="evidence" value="ECO:0007669"/>
    <property type="project" value="TreeGrafter"/>
</dbReference>
<dbReference type="InterPro" id="IPR042101">
    <property type="entry name" value="SRP54_N_sf"/>
</dbReference>
<keyword evidence="5" id="KW-0547">Nucleotide-binding</keyword>
<dbReference type="EMBL" id="BA000048">
    <property type="protein sequence ID" value="BAJ50371.1"/>
    <property type="molecule type" value="Genomic_DNA"/>
</dbReference>
<comment type="similarity">
    <text evidence="2">Belongs to the GTP-binding SRP family.</text>
</comment>
<dbReference type="PROSITE" id="PS00300">
    <property type="entry name" value="SRP54"/>
    <property type="match status" value="1"/>
</dbReference>
<keyword evidence="9 11" id="KW-0675">Receptor</keyword>
<evidence type="ECO:0000256" key="5">
    <source>
        <dbReference type="ARBA" id="ARBA00022741"/>
    </source>
</evidence>
<proteinExistence type="inferred from homology"/>
<dbReference type="Pfam" id="PF02881">
    <property type="entry name" value="SRP54_N"/>
    <property type="match status" value="1"/>
</dbReference>
<dbReference type="BioCyc" id="CCAL311458:G131R-518-MONOMER"/>
<keyword evidence="7" id="KW-0342">GTP-binding</keyword>
<evidence type="ECO:0000259" key="10">
    <source>
        <dbReference type="PROSITE" id="PS00300"/>
    </source>
</evidence>
<dbReference type="GO" id="GO:0006614">
    <property type="term" value="P:SRP-dependent cotranslational protein targeting to membrane"/>
    <property type="evidence" value="ECO:0007669"/>
    <property type="project" value="InterPro"/>
</dbReference>
<evidence type="ECO:0000256" key="8">
    <source>
        <dbReference type="ARBA" id="ARBA00023136"/>
    </source>
</evidence>
<accession>E6N5L4</accession>
<evidence type="ECO:0000313" key="13">
    <source>
        <dbReference type="Proteomes" id="UP000008120"/>
    </source>
</evidence>
<keyword evidence="6" id="KW-0378">Hydrolase</keyword>
<evidence type="ECO:0000256" key="9">
    <source>
        <dbReference type="ARBA" id="ARBA00023170"/>
    </source>
</evidence>
<keyword evidence="8" id="KW-0472">Membrane</keyword>
<evidence type="ECO:0000256" key="3">
    <source>
        <dbReference type="ARBA" id="ARBA00022475"/>
    </source>
</evidence>
<dbReference type="Proteomes" id="UP000008120">
    <property type="component" value="Chromosome"/>
</dbReference>
<dbReference type="Gene3D" id="1.20.120.140">
    <property type="entry name" value="Signal recognition particle SRP54, nucleotide-binding domain"/>
    <property type="match status" value="1"/>
</dbReference>
<dbReference type="EMBL" id="AP011841">
    <property type="protein sequence ID" value="BAJ47583.1"/>
    <property type="molecule type" value="Genomic_DNA"/>
</dbReference>
<dbReference type="Pfam" id="PF00448">
    <property type="entry name" value="SRP54"/>
    <property type="match status" value="1"/>
</dbReference>
<protein>
    <submittedName>
        <fullName evidence="11">Signal recognition particle receptor</fullName>
    </submittedName>
</protein>
<evidence type="ECO:0000313" key="11">
    <source>
        <dbReference type="EMBL" id="BAJ47583.1"/>
    </source>
</evidence>
<feature type="domain" description="SRP54-type proteins GTP-binding" evidence="10">
    <location>
        <begin position="274"/>
        <end position="287"/>
    </location>
</feature>
<dbReference type="SMART" id="SM00963">
    <property type="entry name" value="SRP54_N"/>
    <property type="match status" value="1"/>
</dbReference>
<dbReference type="GO" id="GO:0005737">
    <property type="term" value="C:cytoplasm"/>
    <property type="evidence" value="ECO:0007669"/>
    <property type="project" value="UniProtKB-ARBA"/>
</dbReference>
<reference evidence="11 13" key="1">
    <citation type="journal article" date="2005" name="Environ. Microbiol.">
        <title>Genetic and functional properties of uncultivated thermophilic crenarchaeotes from a subsurface gold mine as revealed by analysis of genome fragments.</title>
        <authorList>
            <person name="Nunoura T."/>
            <person name="Hirayama H."/>
            <person name="Takami H."/>
            <person name="Oida H."/>
            <person name="Nishi S."/>
            <person name="Shimamura S."/>
            <person name="Suzuki Y."/>
            <person name="Inagaki F."/>
            <person name="Takai K."/>
            <person name="Nealson K.H."/>
            <person name="Horikoshi K."/>
        </authorList>
    </citation>
    <scope>NUCLEOTIDE SEQUENCE [LARGE SCALE GENOMIC DNA]</scope>
</reference>
<evidence type="ECO:0000256" key="2">
    <source>
        <dbReference type="ARBA" id="ARBA00008531"/>
    </source>
</evidence>
<dbReference type="KEGG" id="csu:CSUB_C0510"/>
<dbReference type="InterPro" id="IPR036225">
    <property type="entry name" value="SRP/SRP_N"/>
</dbReference>